<protein>
    <recommendedName>
        <fullName evidence="3">Next to BRCA1 central domain-containing protein</fullName>
    </recommendedName>
</protein>
<organism evidence="1 2">
    <name type="scientific">Opisthorchis viverrini</name>
    <name type="common">Southeast Asian liver fluke</name>
    <dbReference type="NCBI Taxonomy" id="6198"/>
    <lineage>
        <taxon>Eukaryota</taxon>
        <taxon>Metazoa</taxon>
        <taxon>Spiralia</taxon>
        <taxon>Lophotrochozoa</taxon>
        <taxon>Platyhelminthes</taxon>
        <taxon>Trematoda</taxon>
        <taxon>Digenea</taxon>
        <taxon>Opisthorchiida</taxon>
        <taxon>Opisthorchiata</taxon>
        <taxon>Opisthorchiidae</taxon>
        <taxon>Opisthorchis</taxon>
    </lineage>
</organism>
<feature type="non-terminal residue" evidence="1">
    <location>
        <position position="1"/>
    </location>
</feature>
<dbReference type="Proteomes" id="UP000243686">
    <property type="component" value="Unassembled WGS sequence"/>
</dbReference>
<sequence>RCAEAVADELKKVNVPVDQVRNGCDKREQLTMELSTCELDAQLLERFSALGTRDKEELVNQLKAVVETDISTDSCRNIQRAVGAYFDFSFENSPPCFSGMVNNSTTMTLATPSVNIGTFTRPPYDLRVWPSSTSSKGTYETFKVTVENSGVSQWHEGCYIRSESNPSIAKLADQDPHTGCVMWLPLGPSGRIPLPPAHPGQFVDLLISVNQPPSAILNPSSKNLVGAMSFCSSTGDVFGETLYCTAIPDVVNQIWAYQRGVPDCTATKFRTPYIATFIYLFGRGIVSINDK</sequence>
<feature type="non-terminal residue" evidence="1">
    <location>
        <position position="291"/>
    </location>
</feature>
<proteinExistence type="predicted"/>
<name>A0A1S8XAG9_OPIVI</name>
<evidence type="ECO:0000313" key="1">
    <source>
        <dbReference type="EMBL" id="OON23656.1"/>
    </source>
</evidence>
<dbReference type="AlphaFoldDB" id="A0A1S8XAG9"/>
<accession>A0A1S8XAG9</accession>
<keyword evidence="2" id="KW-1185">Reference proteome</keyword>
<gene>
    <name evidence="1" type="ORF">X801_00434</name>
</gene>
<evidence type="ECO:0008006" key="3">
    <source>
        <dbReference type="Google" id="ProtNLM"/>
    </source>
</evidence>
<evidence type="ECO:0000313" key="2">
    <source>
        <dbReference type="Proteomes" id="UP000243686"/>
    </source>
</evidence>
<reference evidence="1 2" key="1">
    <citation type="submission" date="2015-03" db="EMBL/GenBank/DDBJ databases">
        <title>Draft genome of the nematode, Opisthorchis viverrini.</title>
        <authorList>
            <person name="Mitreva M."/>
        </authorList>
    </citation>
    <scope>NUCLEOTIDE SEQUENCE [LARGE SCALE GENOMIC DNA]</scope>
    <source>
        <strain evidence="1">Khon Kaen</strain>
    </source>
</reference>
<dbReference type="EMBL" id="KV891510">
    <property type="protein sequence ID" value="OON23656.1"/>
    <property type="molecule type" value="Genomic_DNA"/>
</dbReference>